<dbReference type="InterPro" id="IPR036236">
    <property type="entry name" value="Znf_C2H2_sf"/>
</dbReference>
<keyword evidence="11" id="KW-0175">Coiled coil</keyword>
<dbReference type="Proteomes" id="UP000069272">
    <property type="component" value="Chromosome 2R"/>
</dbReference>
<dbReference type="GO" id="GO:0005634">
    <property type="term" value="C:nucleus"/>
    <property type="evidence" value="ECO:0007669"/>
    <property type="project" value="UniProtKB-SubCell"/>
</dbReference>
<feature type="coiled-coil region" evidence="11">
    <location>
        <begin position="146"/>
        <end position="178"/>
    </location>
</feature>
<feature type="domain" description="C2H2-type" evidence="13">
    <location>
        <begin position="207"/>
        <end position="234"/>
    </location>
</feature>
<dbReference type="PROSITE" id="PS50157">
    <property type="entry name" value="ZINC_FINGER_C2H2_2"/>
    <property type="match status" value="6"/>
</dbReference>
<feature type="domain" description="C2H2-type" evidence="13">
    <location>
        <begin position="263"/>
        <end position="290"/>
    </location>
</feature>
<feature type="region of interest" description="Disordered" evidence="12">
    <location>
        <begin position="1"/>
        <end position="33"/>
    </location>
</feature>
<dbReference type="STRING" id="7167.A0A182FAQ7"/>
<evidence type="ECO:0000259" key="13">
    <source>
        <dbReference type="PROSITE" id="PS50157"/>
    </source>
</evidence>
<evidence type="ECO:0000256" key="1">
    <source>
        <dbReference type="ARBA" id="ARBA00004123"/>
    </source>
</evidence>
<sequence>MEHQPHDDATDDTDHRTASQTKTADRESSDGHSAGAQRRCYICGDRWFASEPELDRHLEWCHAGDLLPYRCVTCGVDGFVPIRSMRAINRHFGLHDIQERPHGCDLCALRFRTERNLQSHRRLYHAGGERNVKTAIPVTSDTQHRLQRLHQSIQRHQRQQQQQQQQQHRRSLADWRQRFQCCHCGAVYSARNALKRHENTHTLGVTYACRECGKIFAKLDCLTQHARIHSRTRPYGCELCGKTFIQLGHLRIHMRGHTGERPHVCSICNRGFRHKQALTVHGRIHSGVKPFRCVVCETSFTDASTLRKHGAVHRNGVRSSVSDR</sequence>
<dbReference type="VEuPathDB" id="VectorBase:AALB20_026252"/>
<feature type="domain" description="C2H2-type" evidence="13">
    <location>
        <begin position="179"/>
        <end position="202"/>
    </location>
</feature>
<evidence type="ECO:0000256" key="4">
    <source>
        <dbReference type="ARBA" id="ARBA00022737"/>
    </source>
</evidence>
<evidence type="ECO:0000313" key="14">
    <source>
        <dbReference type="EnsemblMetazoa" id="AALB003587-PA"/>
    </source>
</evidence>
<accession>A0A182FAQ7</accession>
<evidence type="ECO:0000256" key="5">
    <source>
        <dbReference type="ARBA" id="ARBA00022771"/>
    </source>
</evidence>
<evidence type="ECO:0000256" key="3">
    <source>
        <dbReference type="ARBA" id="ARBA00022723"/>
    </source>
</evidence>
<dbReference type="EnsemblMetazoa" id="AALB003587-RA">
    <property type="protein sequence ID" value="AALB003587-PA"/>
    <property type="gene ID" value="AALB003587"/>
</dbReference>
<protein>
    <recommendedName>
        <fullName evidence="13">C2H2-type domain-containing protein</fullName>
    </recommendedName>
</protein>
<evidence type="ECO:0000256" key="10">
    <source>
        <dbReference type="ARBA" id="ARBA00023242"/>
    </source>
</evidence>
<evidence type="ECO:0000256" key="2">
    <source>
        <dbReference type="ARBA" id="ARBA00006991"/>
    </source>
</evidence>
<dbReference type="Pfam" id="PF00096">
    <property type="entry name" value="zf-C2H2"/>
    <property type="match status" value="4"/>
</dbReference>
<feature type="compositionally biased region" description="Basic and acidic residues" evidence="12">
    <location>
        <begin position="1"/>
        <end position="30"/>
    </location>
</feature>
<dbReference type="Gene3D" id="3.30.160.60">
    <property type="entry name" value="Classic Zinc Finger"/>
    <property type="match status" value="5"/>
</dbReference>
<name>A0A182FAQ7_ANOAL</name>
<feature type="domain" description="C2H2-type" evidence="13">
    <location>
        <begin position="102"/>
        <end position="130"/>
    </location>
</feature>
<dbReference type="PANTHER" id="PTHR24394:SF29">
    <property type="entry name" value="MYONEURIN"/>
    <property type="match status" value="1"/>
</dbReference>
<evidence type="ECO:0000256" key="6">
    <source>
        <dbReference type="ARBA" id="ARBA00022833"/>
    </source>
</evidence>
<dbReference type="FunFam" id="3.30.160.60:FF:000534">
    <property type="entry name" value="zinc finger protein 674"/>
    <property type="match status" value="1"/>
</dbReference>
<comment type="subcellular location">
    <subcellularLocation>
        <location evidence="1">Nucleus</location>
    </subcellularLocation>
</comment>
<dbReference type="GO" id="GO:0000981">
    <property type="term" value="F:DNA-binding transcription factor activity, RNA polymerase II-specific"/>
    <property type="evidence" value="ECO:0007669"/>
    <property type="project" value="TreeGrafter"/>
</dbReference>
<dbReference type="SMART" id="SM00355">
    <property type="entry name" value="ZnF_C2H2"/>
    <property type="match status" value="8"/>
</dbReference>
<evidence type="ECO:0000256" key="9">
    <source>
        <dbReference type="ARBA" id="ARBA00023163"/>
    </source>
</evidence>
<proteinExistence type="inferred from homology"/>
<dbReference type="GO" id="GO:0008270">
    <property type="term" value="F:zinc ion binding"/>
    <property type="evidence" value="ECO:0007669"/>
    <property type="project" value="UniProtKB-KW"/>
</dbReference>
<dbReference type="InterPro" id="IPR013087">
    <property type="entry name" value="Znf_C2H2_type"/>
</dbReference>
<evidence type="ECO:0000256" key="8">
    <source>
        <dbReference type="ARBA" id="ARBA00023125"/>
    </source>
</evidence>
<organism evidence="14 15">
    <name type="scientific">Anopheles albimanus</name>
    <name type="common">New world malaria mosquito</name>
    <dbReference type="NCBI Taxonomy" id="7167"/>
    <lineage>
        <taxon>Eukaryota</taxon>
        <taxon>Metazoa</taxon>
        <taxon>Ecdysozoa</taxon>
        <taxon>Arthropoda</taxon>
        <taxon>Hexapoda</taxon>
        <taxon>Insecta</taxon>
        <taxon>Pterygota</taxon>
        <taxon>Neoptera</taxon>
        <taxon>Endopterygota</taxon>
        <taxon>Diptera</taxon>
        <taxon>Nematocera</taxon>
        <taxon>Culicoidea</taxon>
        <taxon>Culicidae</taxon>
        <taxon>Anophelinae</taxon>
        <taxon>Anopheles</taxon>
    </lineage>
</organism>
<keyword evidence="7" id="KW-0805">Transcription regulation</keyword>
<dbReference type="SUPFAM" id="SSF57667">
    <property type="entry name" value="beta-beta-alpha zinc fingers"/>
    <property type="match status" value="4"/>
</dbReference>
<keyword evidence="8" id="KW-0238">DNA-binding</keyword>
<dbReference type="PROSITE" id="PS00028">
    <property type="entry name" value="ZINC_FINGER_C2H2_1"/>
    <property type="match status" value="6"/>
</dbReference>
<keyword evidence="4" id="KW-0677">Repeat</keyword>
<keyword evidence="15" id="KW-1185">Reference proteome</keyword>
<feature type="domain" description="C2H2-type" evidence="13">
    <location>
        <begin position="291"/>
        <end position="313"/>
    </location>
</feature>
<keyword evidence="10" id="KW-0539">Nucleus</keyword>
<dbReference type="FunFam" id="3.30.160.60:FF:000446">
    <property type="entry name" value="Zinc finger protein"/>
    <property type="match status" value="1"/>
</dbReference>
<dbReference type="FunFam" id="3.30.160.60:FF:000425">
    <property type="entry name" value="PLAG1 like zinc finger 1"/>
    <property type="match status" value="1"/>
</dbReference>
<keyword evidence="3" id="KW-0479">Metal-binding</keyword>
<evidence type="ECO:0000256" key="11">
    <source>
        <dbReference type="SAM" id="Coils"/>
    </source>
</evidence>
<keyword evidence="9" id="KW-0804">Transcription</keyword>
<feature type="domain" description="C2H2-type" evidence="13">
    <location>
        <begin position="235"/>
        <end position="262"/>
    </location>
</feature>
<evidence type="ECO:0000256" key="12">
    <source>
        <dbReference type="SAM" id="MobiDB-lite"/>
    </source>
</evidence>
<dbReference type="PANTHER" id="PTHR24394">
    <property type="entry name" value="ZINC FINGER PROTEIN"/>
    <property type="match status" value="1"/>
</dbReference>
<dbReference type="FunFam" id="3.30.160.60:FF:001064">
    <property type="entry name" value="Zinc finger protein 425"/>
    <property type="match status" value="1"/>
</dbReference>
<reference evidence="14" key="2">
    <citation type="submission" date="2022-08" db="UniProtKB">
        <authorList>
            <consortium name="EnsemblMetazoa"/>
        </authorList>
    </citation>
    <scope>IDENTIFICATION</scope>
    <source>
        <strain evidence="14">STECLA/ALBI9_A</strain>
    </source>
</reference>
<dbReference type="Pfam" id="PF13894">
    <property type="entry name" value="zf-C2H2_4"/>
    <property type="match status" value="1"/>
</dbReference>
<evidence type="ECO:0000256" key="7">
    <source>
        <dbReference type="ARBA" id="ARBA00023015"/>
    </source>
</evidence>
<keyword evidence="5" id="KW-0863">Zinc-finger</keyword>
<evidence type="ECO:0000313" key="15">
    <source>
        <dbReference type="Proteomes" id="UP000069272"/>
    </source>
</evidence>
<dbReference type="VEuPathDB" id="VectorBase:AALB003587"/>
<dbReference type="GO" id="GO:0003677">
    <property type="term" value="F:DNA binding"/>
    <property type="evidence" value="ECO:0007669"/>
    <property type="project" value="UniProtKB-KW"/>
</dbReference>
<reference evidence="14 15" key="1">
    <citation type="journal article" date="2017" name="G3 (Bethesda)">
        <title>The Physical Genome Mapping of Anopheles albimanus Corrected Scaffold Misassemblies and Identified Interarm Rearrangements in Genus Anopheles.</title>
        <authorList>
            <person name="Artemov G.N."/>
            <person name="Peery A.N."/>
            <person name="Jiang X."/>
            <person name="Tu Z."/>
            <person name="Stegniy V.N."/>
            <person name="Sharakhova M.V."/>
            <person name="Sharakhov I.V."/>
        </authorList>
    </citation>
    <scope>NUCLEOTIDE SEQUENCE [LARGE SCALE GENOMIC DNA]</scope>
    <source>
        <strain evidence="14 15">ALBI9_A</strain>
    </source>
</reference>
<comment type="similarity">
    <text evidence="2">Belongs to the krueppel C2H2-type zinc-finger protein family.</text>
</comment>
<keyword evidence="6" id="KW-0862">Zinc</keyword>
<dbReference type="AlphaFoldDB" id="A0A182FAQ7"/>